<dbReference type="GO" id="GO:0003677">
    <property type="term" value="F:DNA binding"/>
    <property type="evidence" value="ECO:0007669"/>
    <property type="project" value="InterPro"/>
</dbReference>
<keyword evidence="3" id="KW-1185">Reference proteome</keyword>
<dbReference type="OrthoDB" id="9796786at2"/>
<dbReference type="Proteomes" id="UP000244906">
    <property type="component" value="Unassembled WGS sequence"/>
</dbReference>
<dbReference type="RefSeq" id="WP_116687544.1">
    <property type="nucleotide sequence ID" value="NZ_CAWNYD010000005.1"/>
</dbReference>
<dbReference type="InterPro" id="IPR010359">
    <property type="entry name" value="IrrE_HExxH"/>
</dbReference>
<comment type="caution">
    <text evidence="2">The sequence shown here is derived from an EMBL/GenBank/DDBJ whole genome shotgun (WGS) entry which is preliminary data.</text>
</comment>
<proteinExistence type="predicted"/>
<dbReference type="InterPro" id="IPR052345">
    <property type="entry name" value="Rad_response_metalloprotease"/>
</dbReference>
<protein>
    <submittedName>
        <fullName evidence="2">Peptidase</fullName>
    </submittedName>
</protein>
<sequence length="378" mass="43466">MSTANINRAMLSWARERLGQTVADFAAKMNQPEDKITAWESGAKKLTFIQAMRFAEKSYIPFGYLFLQKPPQDHLPIPDLRTVGNNGVPELSAELFDLIKLMIERQSWYKEYIQNNLLEPCLAVGRKSIDSSVKNIVEDIRKFLKVAPHPTRGDWEEYYRDLVKRIESVGILVMRQSHLGHYTRPLKVEEFRGFAIVDKMAPVIFVNQADAPGARLFTLIHELCHVWIGQSGISDGAATTNRQEEILCNAVSAEFLVPEIEFKNLWQHNIDDWQKNLTILEGHFHVSKWVLARRALTLKFISNEEYEIFIRKLIASYKNREKKGGPSYWTTKNSQISQNFSKAVVEQAINGQILLREASTLLDVKPYNIKKYARELGI</sequence>
<dbReference type="SUPFAM" id="SSF47413">
    <property type="entry name" value="lambda repressor-like DNA-binding domains"/>
    <property type="match status" value="1"/>
</dbReference>
<dbReference type="InterPro" id="IPR010982">
    <property type="entry name" value="Lambda_DNA-bd_dom_sf"/>
</dbReference>
<evidence type="ECO:0000313" key="2">
    <source>
        <dbReference type="EMBL" id="PVZ68216.1"/>
    </source>
</evidence>
<gene>
    <name evidence="2" type="ORF">DC094_13025</name>
</gene>
<dbReference type="Gene3D" id="1.10.10.2910">
    <property type="match status" value="1"/>
</dbReference>
<feature type="domain" description="IrrE N-terminal-like" evidence="1">
    <location>
        <begin position="183"/>
        <end position="295"/>
    </location>
</feature>
<organism evidence="2 3">
    <name type="scientific">Pelagibaculum spongiae</name>
    <dbReference type="NCBI Taxonomy" id="2080658"/>
    <lineage>
        <taxon>Bacteria</taxon>
        <taxon>Pseudomonadati</taxon>
        <taxon>Pseudomonadota</taxon>
        <taxon>Gammaproteobacteria</taxon>
        <taxon>Oceanospirillales</taxon>
        <taxon>Pelagibaculum</taxon>
    </lineage>
</organism>
<dbReference type="EMBL" id="QDDL01000005">
    <property type="protein sequence ID" value="PVZ68216.1"/>
    <property type="molecule type" value="Genomic_DNA"/>
</dbReference>
<dbReference type="PANTHER" id="PTHR43236:SF2">
    <property type="entry name" value="BLL0069 PROTEIN"/>
    <property type="match status" value="1"/>
</dbReference>
<evidence type="ECO:0000259" key="1">
    <source>
        <dbReference type="Pfam" id="PF06114"/>
    </source>
</evidence>
<dbReference type="AlphaFoldDB" id="A0A2V1GYT2"/>
<reference evidence="2 3" key="1">
    <citation type="submission" date="2018-04" db="EMBL/GenBank/DDBJ databases">
        <title>Thalassorhabdus spongiae gen. nov., sp. nov., isolated from a marine sponge in South-West Iceland.</title>
        <authorList>
            <person name="Knobloch S."/>
            <person name="Daussin A."/>
            <person name="Johannsson R."/>
            <person name="Marteinsson V.T."/>
        </authorList>
    </citation>
    <scope>NUCLEOTIDE SEQUENCE [LARGE SCALE GENOMIC DNA]</scope>
    <source>
        <strain evidence="2 3">Hp12</strain>
    </source>
</reference>
<dbReference type="PANTHER" id="PTHR43236">
    <property type="entry name" value="ANTITOXIN HIGA1"/>
    <property type="match status" value="1"/>
</dbReference>
<dbReference type="Pfam" id="PF06114">
    <property type="entry name" value="Peptidase_M78"/>
    <property type="match status" value="1"/>
</dbReference>
<evidence type="ECO:0000313" key="3">
    <source>
        <dbReference type="Proteomes" id="UP000244906"/>
    </source>
</evidence>
<accession>A0A2V1GYT2</accession>
<name>A0A2V1GYT2_9GAMM</name>